<dbReference type="Pfam" id="PF21099">
    <property type="entry name" value="POLQ_helical"/>
    <property type="match status" value="1"/>
</dbReference>
<proteinExistence type="predicted"/>
<evidence type="ECO:0000259" key="13">
    <source>
        <dbReference type="PROSITE" id="PS51192"/>
    </source>
</evidence>
<dbReference type="Proteomes" id="UP000024404">
    <property type="component" value="Unassembled WGS sequence"/>
</dbReference>
<dbReference type="InterPro" id="IPR011545">
    <property type="entry name" value="DEAD/DEAH_box_helicase_dom"/>
</dbReference>
<dbReference type="SMART" id="SM00490">
    <property type="entry name" value="HELICc"/>
    <property type="match status" value="1"/>
</dbReference>
<dbReference type="Gene3D" id="3.30.70.370">
    <property type="match status" value="1"/>
</dbReference>
<dbReference type="PRINTS" id="PR00868">
    <property type="entry name" value="DNAPOLI"/>
</dbReference>
<dbReference type="GO" id="GO:0097681">
    <property type="term" value="P:double-strand break repair via alternative nonhomologous end joining"/>
    <property type="evidence" value="ECO:0007669"/>
    <property type="project" value="TreeGrafter"/>
</dbReference>
<keyword evidence="8" id="KW-0239">DNA-directed DNA polymerase</keyword>
<dbReference type="Gene3D" id="3.40.50.300">
    <property type="entry name" value="P-loop containing nucleotide triphosphate hydrolases"/>
    <property type="match status" value="2"/>
</dbReference>
<dbReference type="GO" id="GO:0005634">
    <property type="term" value="C:nucleus"/>
    <property type="evidence" value="ECO:0007669"/>
    <property type="project" value="UniProtKB-SubCell"/>
</dbReference>
<comment type="catalytic activity">
    <reaction evidence="11">
        <text>DNA(n) + a 2'-deoxyribonucleoside 5'-triphosphate = DNA(n+1) + diphosphate</text>
        <dbReference type="Rhea" id="RHEA:22508"/>
        <dbReference type="Rhea" id="RHEA-COMP:17339"/>
        <dbReference type="Rhea" id="RHEA-COMP:17340"/>
        <dbReference type="ChEBI" id="CHEBI:33019"/>
        <dbReference type="ChEBI" id="CHEBI:61560"/>
        <dbReference type="ChEBI" id="CHEBI:173112"/>
        <dbReference type="EC" id="2.7.7.7"/>
    </reaction>
</comment>
<dbReference type="EnsemblMetazoa" id="OVOC7680.1">
    <property type="protein sequence ID" value="OVOC7680.1"/>
    <property type="gene ID" value="WBGene00244489"/>
</dbReference>
<dbReference type="GO" id="GO:0005524">
    <property type="term" value="F:ATP binding"/>
    <property type="evidence" value="ECO:0007669"/>
    <property type="project" value="UniProtKB-KW"/>
</dbReference>
<dbReference type="Gene3D" id="1.10.150.20">
    <property type="entry name" value="5' to 3' exonuclease, C-terminal subdomain"/>
    <property type="match status" value="1"/>
</dbReference>
<dbReference type="FunFam" id="3.40.50.300:FF:000813">
    <property type="entry name" value="helicase POLQ-like isoform X1"/>
    <property type="match status" value="1"/>
</dbReference>
<keyword evidence="7" id="KW-0067">ATP-binding</keyword>
<dbReference type="InterPro" id="IPR001098">
    <property type="entry name" value="DNA-dir_DNA_pol_A_palm_dom"/>
</dbReference>
<dbReference type="InterPro" id="IPR001650">
    <property type="entry name" value="Helicase_C-like"/>
</dbReference>
<dbReference type="PROSITE" id="PS51192">
    <property type="entry name" value="HELICASE_ATP_BIND_1"/>
    <property type="match status" value="1"/>
</dbReference>
<dbReference type="GO" id="GO:0006261">
    <property type="term" value="P:DNA-templated DNA replication"/>
    <property type="evidence" value="ECO:0007669"/>
    <property type="project" value="InterPro"/>
</dbReference>
<dbReference type="CDD" id="cd18795">
    <property type="entry name" value="SF2_C_Ski2"/>
    <property type="match status" value="1"/>
</dbReference>
<evidence type="ECO:0000256" key="5">
    <source>
        <dbReference type="ARBA" id="ARBA00022741"/>
    </source>
</evidence>
<evidence type="ECO:0000313" key="15">
    <source>
        <dbReference type="EnsemblMetazoa" id="OVOC7680.1"/>
    </source>
</evidence>
<dbReference type="InterPro" id="IPR048960">
    <property type="entry name" value="POLQ-like_helical"/>
</dbReference>
<dbReference type="InterPro" id="IPR002298">
    <property type="entry name" value="DNA_polymerase_A"/>
</dbReference>
<evidence type="ECO:0000259" key="14">
    <source>
        <dbReference type="PROSITE" id="PS51194"/>
    </source>
</evidence>
<dbReference type="Gene3D" id="1.10.3380.20">
    <property type="match status" value="1"/>
</dbReference>
<feature type="domain" description="Helicase C-terminal" evidence="14">
    <location>
        <begin position="244"/>
        <end position="446"/>
    </location>
</feature>
<reference evidence="16" key="1">
    <citation type="submission" date="2013-10" db="EMBL/GenBank/DDBJ databases">
        <title>Genome sequencing of Onchocerca volvulus.</title>
        <authorList>
            <person name="Cotton J."/>
            <person name="Tsai J."/>
            <person name="Stanley E."/>
            <person name="Tracey A."/>
            <person name="Holroyd N."/>
            <person name="Lustigman S."/>
            <person name="Berriman M."/>
        </authorList>
    </citation>
    <scope>NUCLEOTIDE SEQUENCE</scope>
</reference>
<evidence type="ECO:0000256" key="10">
    <source>
        <dbReference type="ARBA" id="ARBA00023242"/>
    </source>
</evidence>
<dbReference type="GO" id="GO:0003677">
    <property type="term" value="F:DNA binding"/>
    <property type="evidence" value="ECO:0007669"/>
    <property type="project" value="InterPro"/>
</dbReference>
<dbReference type="EMBL" id="CMVM020000228">
    <property type="status" value="NOT_ANNOTATED_CDS"/>
    <property type="molecule type" value="Genomic_DNA"/>
</dbReference>
<keyword evidence="5" id="KW-0547">Nucleotide-binding</keyword>
<evidence type="ECO:0000256" key="6">
    <source>
        <dbReference type="ARBA" id="ARBA00022763"/>
    </source>
</evidence>
<dbReference type="InterPro" id="IPR014001">
    <property type="entry name" value="Helicase_ATP-bd"/>
</dbReference>
<evidence type="ECO:0000256" key="3">
    <source>
        <dbReference type="ARBA" id="ARBA00022679"/>
    </source>
</evidence>
<dbReference type="AlphaFoldDB" id="A0A8R1TZH7"/>
<evidence type="ECO:0000256" key="8">
    <source>
        <dbReference type="ARBA" id="ARBA00022932"/>
    </source>
</evidence>
<evidence type="ECO:0000256" key="7">
    <source>
        <dbReference type="ARBA" id="ARBA00022840"/>
    </source>
</evidence>
<dbReference type="Pfam" id="PF00271">
    <property type="entry name" value="Helicase_C"/>
    <property type="match status" value="1"/>
</dbReference>
<dbReference type="Gene3D" id="1.20.1060.10">
    <property type="entry name" value="Taq DNA Polymerase, Chain T, domain 4"/>
    <property type="match status" value="1"/>
</dbReference>
<dbReference type="SUPFAM" id="SSF52540">
    <property type="entry name" value="P-loop containing nucleoside triphosphate hydrolases"/>
    <property type="match status" value="1"/>
</dbReference>
<evidence type="ECO:0000256" key="1">
    <source>
        <dbReference type="ARBA" id="ARBA00004123"/>
    </source>
</evidence>
<dbReference type="SUPFAM" id="SSF56672">
    <property type="entry name" value="DNA/RNA polymerases"/>
    <property type="match status" value="1"/>
</dbReference>
<protein>
    <recommendedName>
        <fullName evidence="2">DNA-directed DNA polymerase</fullName>
        <ecNumber evidence="2">2.7.7.7</ecNumber>
    </recommendedName>
</protein>
<keyword evidence="9" id="KW-0234">DNA repair</keyword>
<evidence type="ECO:0000256" key="12">
    <source>
        <dbReference type="SAM" id="MobiDB-lite"/>
    </source>
</evidence>
<feature type="domain" description="Helicase ATP-binding" evidence="13">
    <location>
        <begin position="36"/>
        <end position="207"/>
    </location>
</feature>
<dbReference type="Pfam" id="PF00270">
    <property type="entry name" value="DEAD"/>
    <property type="match status" value="1"/>
</dbReference>
<dbReference type="PROSITE" id="PS00447">
    <property type="entry name" value="DNA_POLYMERASE_A"/>
    <property type="match status" value="1"/>
</dbReference>
<name>A0A8R1TZH7_ONCVO</name>
<dbReference type="FunFam" id="1.10.150.20:FF:000002">
    <property type="entry name" value="DNA polymerase I"/>
    <property type="match status" value="1"/>
</dbReference>
<evidence type="ECO:0000256" key="4">
    <source>
        <dbReference type="ARBA" id="ARBA00022695"/>
    </source>
</evidence>
<sequence>MPDYPAWIPDEIVVGYIEHGIHALLPWQLNVLNNRSLRAPQYGNFIFSAPTSSGKTIVAELIAINTVQQLRCKAVFIFPYISVAKEKFLTLQKIWRRVDLRVSAFMGSHSSSFQAWDASVCTIEKANSLFNRMIDDKTIFDIGVLVIDEFHMLFDGNRGPLVEHIVAKALYISQFLNHRIQIIGLSATLPNLDELADWLNAEKYETQFRPIQLHEMIMCDGELRDVNTMQYIRTISSAFVIPNNIEHTIIHLCVESVVKDESVLVFCSSKAETEKLALTISDHFKECFKSSNNRNYIPSLSMESLKSFKEAFYHEVQFIDDILQKTIPYGIAFHHAGLTVEEREIIENAFHEQSLRIMCATSTLSSGINLPAHRVIIKAQMSGPVALNGLTYMQMIGRAGRLGQTEKGESIVVCNKNQLDLVQRVIQQKAIFARRCEVRRRRIKLIIEVFEFCRLCGTQLGRAVFTSSLPPNIALQVYDDLEKAMRSLALDTELHLLYLVTPLHNDSIWMNYIDWNVYYNIWSKLPTRLQKVGKMIGICDSFILGKIQGRQATETGSMQIHLRFLSALALFDLIRECPLGVVARRFRINRGALQTLQQQSATYAYMVVTFCEKLGWTYLRSVLDGFSERLTFGVRKDLTELVQIEGIDGIRARAFHNANITTIPTLAITSIDDITKILRSVVPYVRRANNEGLNRWLAGEGLMMDVEAAQILIQRARLHLSSSLRAIGIFSDAKIDSLFSTVTSICETNHAGLNATSNKCDDNSVNSDSFLPDSKFSRDFFMHENFPGTSISENSKEQNTTASTQNVTLTSKVIKKRPPKMKLPENDNLDQIEQLVVLHDYLTINQEKSNISNTLNSNNFEQSKVIEKRPTDEKRLPEMKFLKIDNLDQVEQTNSHDCSISNQENSNVPDRLNSDNVEQLCMDFAHTSMSDETLLRFGCSQYSGELEQITQTLDAIAVLANNKKCDQIKLEMQQDELADFKILESLDIFNSIKNETQINATATATSTITLGMQDENVQKKEKKDFGNFKLKKSSKIQSNGSLSTIEYAMSQQITLESIEEEEDEEKIIANSDDSIENRSIFNSSSDLFDRTCFSSISSQSFNTSQKPSHCMKRIGRRSSVNQSPKSPSFQSPLHKIMKPGSPFMLSAEKEIRCNESIKNDTGHFSSNQTKTTEFQITDVCGSRTTWEQLLVRQKYWSEIGLGIAICNRNIIGVALCAINDECVYIDLRSECVSGIEIHERLTALDNILKSEQQKYIYDLLSFSRSLRNLRDTNCQTSLFNHCICVQTLSYLAHYRTLNDDFALSFQDLVSQLTSPERAVIFRNATPRLQAAITAFICLHMHDDLISAAIRLSSAKSVKLELESVVLFCEVEIVGIPFDVNKAKTMNSKLNLRLTEIEAKAYSIAGIPFNFGSAAEISQVLFVRLQIPPPNLSTGRHYSTNKIVLQQLAPKYPIVNLILEWRRINTALTTSLPALLNSCCPDGRIRANFTTYCCTGRVLTVHPNVQNVQKDAIIDGFSIRSLFIASEGRILLSSDYRQLEMRMLAHLSADPQLISIFLAEGDFFEIITNRWNVNETLHIKVDRNKVKQLCYGIIYGMGATSLSKELGIQKQHAQQMIVSFFQQFPKVRTWMDKILAVCRNDKFVSTWLGRRRFLPQINGMQQTESAQAERQAINTCIQGSVAELFKMALLNLQKNLLGTNSSIVMQIHDEVLIETDESSLASVVEIIKHSMTSVIPNLRVPLAVKISFGKSWGELREYAEI</sequence>
<dbReference type="GO" id="GO:0003887">
    <property type="term" value="F:DNA-directed DNA polymerase activity"/>
    <property type="evidence" value="ECO:0007669"/>
    <property type="project" value="UniProtKB-KW"/>
</dbReference>
<evidence type="ECO:0000256" key="9">
    <source>
        <dbReference type="ARBA" id="ARBA00023204"/>
    </source>
</evidence>
<keyword evidence="10" id="KW-0539">Nucleus</keyword>
<comment type="subcellular location">
    <subcellularLocation>
        <location evidence="1">Nucleus</location>
    </subcellularLocation>
</comment>
<dbReference type="PANTHER" id="PTHR10133">
    <property type="entry name" value="DNA POLYMERASE I"/>
    <property type="match status" value="1"/>
</dbReference>
<dbReference type="SMART" id="SM00487">
    <property type="entry name" value="DEXDc"/>
    <property type="match status" value="1"/>
</dbReference>
<organism evidence="15 16">
    <name type="scientific">Onchocerca volvulus</name>
    <dbReference type="NCBI Taxonomy" id="6282"/>
    <lineage>
        <taxon>Eukaryota</taxon>
        <taxon>Metazoa</taxon>
        <taxon>Ecdysozoa</taxon>
        <taxon>Nematoda</taxon>
        <taxon>Chromadorea</taxon>
        <taxon>Rhabditida</taxon>
        <taxon>Spirurina</taxon>
        <taxon>Spiruromorpha</taxon>
        <taxon>Filarioidea</taxon>
        <taxon>Onchocercidae</taxon>
        <taxon>Onchocerca</taxon>
    </lineage>
</organism>
<keyword evidence="4" id="KW-0548">Nucleotidyltransferase</keyword>
<evidence type="ECO:0000256" key="11">
    <source>
        <dbReference type="ARBA" id="ARBA00049244"/>
    </source>
</evidence>
<evidence type="ECO:0000313" key="16">
    <source>
        <dbReference type="Proteomes" id="UP000024404"/>
    </source>
</evidence>
<dbReference type="PANTHER" id="PTHR10133:SF62">
    <property type="entry name" value="DNA POLYMERASE THETA"/>
    <property type="match status" value="1"/>
</dbReference>
<keyword evidence="6" id="KW-0227">DNA damage</keyword>
<dbReference type="EC" id="2.7.7.7" evidence="2"/>
<evidence type="ECO:0000256" key="2">
    <source>
        <dbReference type="ARBA" id="ARBA00012417"/>
    </source>
</evidence>
<dbReference type="SMART" id="SM00482">
    <property type="entry name" value="POLAc"/>
    <property type="match status" value="1"/>
</dbReference>
<dbReference type="SUPFAM" id="SSF158702">
    <property type="entry name" value="Sec63 N-terminal domain-like"/>
    <property type="match status" value="1"/>
</dbReference>
<dbReference type="InterPro" id="IPR027417">
    <property type="entry name" value="P-loop_NTPase"/>
</dbReference>
<dbReference type="Pfam" id="PF00476">
    <property type="entry name" value="DNA_pol_A"/>
    <property type="match status" value="1"/>
</dbReference>
<dbReference type="CDD" id="cd08638">
    <property type="entry name" value="DNA_pol_A_theta"/>
    <property type="match status" value="1"/>
</dbReference>
<feature type="compositionally biased region" description="Polar residues" evidence="12">
    <location>
        <begin position="1118"/>
        <end position="1131"/>
    </location>
</feature>
<reference evidence="15" key="2">
    <citation type="submission" date="2022-06" db="UniProtKB">
        <authorList>
            <consortium name="EnsemblMetazoa"/>
        </authorList>
    </citation>
    <scope>IDENTIFICATION</scope>
</reference>
<keyword evidence="3" id="KW-0808">Transferase</keyword>
<dbReference type="PROSITE" id="PS51194">
    <property type="entry name" value="HELICASE_CTER"/>
    <property type="match status" value="1"/>
</dbReference>
<feature type="region of interest" description="Disordered" evidence="12">
    <location>
        <begin position="1114"/>
        <end position="1133"/>
    </location>
</feature>
<keyword evidence="16" id="KW-1185">Reference proteome</keyword>
<accession>A0A8R1TZH7</accession>
<dbReference type="InterPro" id="IPR019760">
    <property type="entry name" value="DNA-dir_DNA_pol_A_CS"/>
</dbReference>
<dbReference type="InterPro" id="IPR043502">
    <property type="entry name" value="DNA/RNA_pol_sf"/>
</dbReference>